<organism evidence="1 2">
    <name type="scientific">Pseudomonas maioricensis</name>
    <dbReference type="NCBI Taxonomy" id="1766623"/>
    <lineage>
        <taxon>Bacteria</taxon>
        <taxon>Pseudomonadati</taxon>
        <taxon>Pseudomonadota</taxon>
        <taxon>Gammaproteobacteria</taxon>
        <taxon>Pseudomonadales</taxon>
        <taxon>Pseudomonadaceae</taxon>
        <taxon>Pseudomonas</taxon>
    </lineage>
</organism>
<protein>
    <submittedName>
        <fullName evidence="1">Uncharacterized protein</fullName>
    </submittedName>
</protein>
<name>A0ABS9ZF54_9PSED</name>
<evidence type="ECO:0000313" key="2">
    <source>
        <dbReference type="Proteomes" id="UP001320513"/>
    </source>
</evidence>
<sequence>MNDALDFYETSPGRMSFVRDLDLDTPSLFERRNPLSRARMALGQELDPKNDEGAVVANTILGFVAGMSRENKDAVKKTVLLAVLVADKHFGNARGGENWFNKFYSVMNALGWVPEHWDYAQYRTSDQRFSMEQVGLKILGSAIATIAGAGPAALVLAKIAKDAIEALQVSNEPVELFKRHTRDYDKGNFCIGSCIESQGEVYFALGAVRCDVRINTVDVLFTEWHNSTINISRGEAAWLLDQEEYSFHRADIVKKLRDKAARDIASYPI</sequence>
<dbReference type="Proteomes" id="UP001320513">
    <property type="component" value="Unassembled WGS sequence"/>
</dbReference>
<gene>
    <name evidence="1" type="ORF">AUC61_06665</name>
</gene>
<reference evidence="1 2" key="1">
    <citation type="submission" date="2015-12" db="EMBL/GenBank/DDBJ databases">
        <title>Phylogenomics in the description of a new species in the Pseudomonas syringae group.</title>
        <authorList>
            <person name="Busquets A."/>
            <person name="Gomila M."/>
            <person name="Beiki F."/>
            <person name="Rahimian H."/>
            <person name="Mulet M."/>
            <person name="Sanchez D."/>
            <person name="Garcia-Valdes E."/>
            <person name="Lalucat J."/>
        </authorList>
    </citation>
    <scope>NUCLEOTIDE SEQUENCE [LARGE SCALE GENOMIC DNA]</scope>
    <source>
        <strain evidence="1 2">S25</strain>
    </source>
</reference>
<keyword evidence="2" id="KW-1185">Reference proteome</keyword>
<dbReference type="RefSeq" id="WP_243245164.1">
    <property type="nucleotide sequence ID" value="NZ_LOHG01000003.1"/>
</dbReference>
<comment type="caution">
    <text evidence="1">The sequence shown here is derived from an EMBL/GenBank/DDBJ whole genome shotgun (WGS) entry which is preliminary data.</text>
</comment>
<proteinExistence type="predicted"/>
<evidence type="ECO:0000313" key="1">
    <source>
        <dbReference type="EMBL" id="MCI8209214.1"/>
    </source>
</evidence>
<accession>A0ABS9ZF54</accession>
<dbReference type="EMBL" id="LOHG01000003">
    <property type="protein sequence ID" value="MCI8209214.1"/>
    <property type="molecule type" value="Genomic_DNA"/>
</dbReference>